<feature type="region of interest" description="Disordered" evidence="1">
    <location>
        <begin position="322"/>
        <end position="349"/>
    </location>
</feature>
<name>A0ABQ7G1A1_DUNSA</name>
<dbReference type="PROSITE" id="PS51257">
    <property type="entry name" value="PROKAR_LIPOPROTEIN"/>
    <property type="match status" value="1"/>
</dbReference>
<gene>
    <name evidence="3" type="ORF">DUNSADRAFT_17693</name>
</gene>
<proteinExistence type="predicted"/>
<feature type="transmembrane region" description="Helical" evidence="2">
    <location>
        <begin position="6"/>
        <end position="25"/>
    </location>
</feature>
<comment type="caution">
    <text evidence="3">The sequence shown here is derived from an EMBL/GenBank/DDBJ whole genome shotgun (WGS) entry which is preliminary data.</text>
</comment>
<feature type="transmembrane region" description="Helical" evidence="2">
    <location>
        <begin position="61"/>
        <end position="78"/>
    </location>
</feature>
<dbReference type="EMBL" id="MU070312">
    <property type="protein sequence ID" value="KAF5828378.1"/>
    <property type="molecule type" value="Genomic_DNA"/>
</dbReference>
<keyword evidence="2" id="KW-0812">Transmembrane</keyword>
<evidence type="ECO:0000256" key="2">
    <source>
        <dbReference type="SAM" id="Phobius"/>
    </source>
</evidence>
<keyword evidence="4" id="KW-1185">Reference proteome</keyword>
<accession>A0ABQ7G1A1</accession>
<sequence length="469" mass="47539">MPLRRGYPWAWIMVAVGCVLLISTLRSTSWEELAESGDPKIGMGFSLGSLGLLGLSRSLDNTTQLTFTTLILAAFVGLETSPATSTQRHLPLLLPILLILFGAGAAYLIGPGACGRDAPTPVDGAGVVHGAQGLTDRRRVSSAEVRGMCSGPTGVRNEEHARHVSYAAAVREGNSRAAPALQPQLFGVQDKIGMYRSPAGVAHPRAPLLPPGGQLGVPGTTPASAAPVPSEASMMLMAGAGSAGTAAGVFPGTSRAVRGVAEAPSRAAPSVFPEGSRAVRGAAETSRAAPGVFSETLRAVHADDSLSGAALSMSFQRHQISGASRAGRADDPLNRAGPSTSVFGGRAYPATPANPAGAAPALSGIPRAVRAEDPLNGAGPSSSYFGGRAYPVLAAGAAGAAPALPEASRIVRADDPLNGAGPSMSFGGRTYQAMARRHTHAPSPQADAAALHALLSAIERESNARVGED</sequence>
<evidence type="ECO:0000313" key="4">
    <source>
        <dbReference type="Proteomes" id="UP000815325"/>
    </source>
</evidence>
<keyword evidence="2" id="KW-1133">Transmembrane helix</keyword>
<evidence type="ECO:0000313" key="3">
    <source>
        <dbReference type="EMBL" id="KAF5828378.1"/>
    </source>
</evidence>
<protein>
    <submittedName>
        <fullName evidence="3">Uncharacterized protein</fullName>
    </submittedName>
</protein>
<organism evidence="3 4">
    <name type="scientific">Dunaliella salina</name>
    <name type="common">Green alga</name>
    <name type="synonym">Protococcus salinus</name>
    <dbReference type="NCBI Taxonomy" id="3046"/>
    <lineage>
        <taxon>Eukaryota</taxon>
        <taxon>Viridiplantae</taxon>
        <taxon>Chlorophyta</taxon>
        <taxon>core chlorophytes</taxon>
        <taxon>Chlorophyceae</taxon>
        <taxon>CS clade</taxon>
        <taxon>Chlamydomonadales</taxon>
        <taxon>Dunaliellaceae</taxon>
        <taxon>Dunaliella</taxon>
    </lineage>
</organism>
<reference evidence="3" key="1">
    <citation type="submission" date="2017-08" db="EMBL/GenBank/DDBJ databases">
        <authorList>
            <person name="Polle J.E."/>
            <person name="Barry K."/>
            <person name="Cushman J."/>
            <person name="Schmutz J."/>
            <person name="Tran D."/>
            <person name="Hathwaick L.T."/>
            <person name="Yim W.C."/>
            <person name="Jenkins J."/>
            <person name="Mckie-Krisberg Z.M."/>
            <person name="Prochnik S."/>
            <person name="Lindquist E."/>
            <person name="Dockter R.B."/>
            <person name="Adam C."/>
            <person name="Molina H."/>
            <person name="Bunkerborg J."/>
            <person name="Jin E."/>
            <person name="Buchheim M."/>
            <person name="Magnuson J."/>
        </authorList>
    </citation>
    <scope>NUCLEOTIDE SEQUENCE</scope>
    <source>
        <strain evidence="3">CCAP 19/18</strain>
    </source>
</reference>
<evidence type="ECO:0000256" key="1">
    <source>
        <dbReference type="SAM" id="MobiDB-lite"/>
    </source>
</evidence>
<feature type="transmembrane region" description="Helical" evidence="2">
    <location>
        <begin position="90"/>
        <end position="110"/>
    </location>
</feature>
<keyword evidence="2" id="KW-0472">Membrane</keyword>
<dbReference type="Proteomes" id="UP000815325">
    <property type="component" value="Unassembled WGS sequence"/>
</dbReference>